<dbReference type="InterPro" id="IPR011009">
    <property type="entry name" value="Kinase-like_dom_sf"/>
</dbReference>
<name>A0A4D4J4U3_9PSEU</name>
<dbReference type="EMBL" id="BJFL01000016">
    <property type="protein sequence ID" value="GDY31695.1"/>
    <property type="molecule type" value="Genomic_DNA"/>
</dbReference>
<keyword evidence="2 10" id="KW-0723">Serine/threonine-protein kinase</keyword>
<dbReference type="Gene3D" id="1.50.10.20">
    <property type="match status" value="1"/>
</dbReference>
<feature type="binding site" evidence="7">
    <location>
        <position position="824"/>
    </location>
    <ligand>
        <name>Zn(2+)</name>
        <dbReference type="ChEBI" id="CHEBI:29105"/>
    </ligand>
</feature>
<dbReference type="Proteomes" id="UP000298860">
    <property type="component" value="Unassembled WGS sequence"/>
</dbReference>
<dbReference type="Pfam" id="PF05147">
    <property type="entry name" value="LANC_like"/>
    <property type="match status" value="1"/>
</dbReference>
<dbReference type="CDD" id="cd14014">
    <property type="entry name" value="STKc_PknB_like"/>
    <property type="match status" value="1"/>
</dbReference>
<dbReference type="NCBIfam" id="NF038150">
    <property type="entry name" value="lanthi_synth_IV"/>
    <property type="match status" value="1"/>
</dbReference>
<feature type="domain" description="Protein kinase" evidence="9">
    <location>
        <begin position="227"/>
        <end position="507"/>
    </location>
</feature>
<gene>
    <name evidence="10" type="ORF">GTS_33280</name>
</gene>
<dbReference type="PRINTS" id="PR01950">
    <property type="entry name" value="LANCSUPER"/>
</dbReference>
<keyword evidence="6" id="KW-0067">ATP-binding</keyword>
<dbReference type="GO" id="GO:0046872">
    <property type="term" value="F:metal ion binding"/>
    <property type="evidence" value="ECO:0007669"/>
    <property type="project" value="UniProtKB-KW"/>
</dbReference>
<dbReference type="AlphaFoldDB" id="A0A4D4J4U3"/>
<dbReference type="PANTHER" id="PTHR43289">
    <property type="entry name" value="MITOGEN-ACTIVATED PROTEIN KINASE KINASE KINASE 20-RELATED"/>
    <property type="match status" value="1"/>
</dbReference>
<dbReference type="SUPFAM" id="SSF158745">
    <property type="entry name" value="LanC-like"/>
    <property type="match status" value="1"/>
</dbReference>
<accession>A0A4D4J4U3</accession>
<protein>
    <recommendedName>
        <fullName evidence="1">non-specific serine/threonine protein kinase</fullName>
        <ecNumber evidence="1">2.7.11.1</ecNumber>
    </recommendedName>
</protein>
<dbReference type="CDD" id="cd04791">
    <property type="entry name" value="LanC_SerThrkinase"/>
    <property type="match status" value="1"/>
</dbReference>
<dbReference type="GO" id="GO:0004674">
    <property type="term" value="F:protein serine/threonine kinase activity"/>
    <property type="evidence" value="ECO:0007669"/>
    <property type="project" value="UniProtKB-KW"/>
</dbReference>
<evidence type="ECO:0000313" key="10">
    <source>
        <dbReference type="EMBL" id="GDY31695.1"/>
    </source>
</evidence>
<dbReference type="InterPro" id="IPR000719">
    <property type="entry name" value="Prot_kinase_dom"/>
</dbReference>
<keyword evidence="4" id="KW-0547">Nucleotide-binding</keyword>
<evidence type="ECO:0000256" key="8">
    <source>
        <dbReference type="SAM" id="MobiDB-lite"/>
    </source>
</evidence>
<feature type="binding site" evidence="7">
    <location>
        <position position="823"/>
    </location>
    <ligand>
        <name>Zn(2+)</name>
        <dbReference type="ChEBI" id="CHEBI:29105"/>
    </ligand>
</feature>
<keyword evidence="5 10" id="KW-0418">Kinase</keyword>
<dbReference type="GO" id="GO:0005524">
    <property type="term" value="F:ATP binding"/>
    <property type="evidence" value="ECO:0007669"/>
    <property type="project" value="UniProtKB-KW"/>
</dbReference>
<keyword evidence="7" id="KW-0862">Zinc</keyword>
<evidence type="ECO:0000256" key="7">
    <source>
        <dbReference type="PIRSR" id="PIRSR607822-1"/>
    </source>
</evidence>
<proteinExistence type="predicted"/>
<evidence type="ECO:0000256" key="6">
    <source>
        <dbReference type="ARBA" id="ARBA00022840"/>
    </source>
</evidence>
<sequence length="949" mass="101648">MATASDLFGPQPPGAGDSLLAEQVRRVLWRHGAGGWTERADDFWFFVEPPGHRQRRQGWKLHVSATPLSAVLVTRRAAEVLVAEACAFKVARGLPQVAELVSVNAARAWSGKVVTAYPDDDEHFARLAERLHRATEHLPGPTILSDRPYRPGSLVHYRFGAFAGYPVLGNDGRHESRLRAPDGRLVPDHHRPWFDPPGWADCPLGGTAPDPRPPTPSAEPVLLADRFVVGEAIRHGNKGGVYRGVDRDTGEPVVIKQARPHVGALLDGTDARDLLRHEAALLRRLAPHGVTPRPLGLFEQDGHLFLAQERVEGTSLFAWVHQRIAHAQAAGQPSIPLAEVLPMARRLVATIATLHAEGLVIRDLSPTNLMVTPGGAVRLVDLEFAAVPGTPAPVAGTPGYAAPEQLDPPGAAVGITPVPGPAADRYSLGALLLFLTSGADPALAPDRPARRPGQDRLTRLVRRVAASNPATRALGVTIRGLLADDPDRRWTLEQVRDALARPHRPSLLPEPDRLPAPAQDALLTDGLDFLVDTMSPGTGDRLWPAPEPYADHDPRAVQCGAAGVLAVLTRATAVRDDPRLARAVRRAATWLDRRLRTGDRLLPGLYFGASGALWALFEAAGTLGDPALADSALRMARRIPPRWPNPDVCHGAAGAGLALLHLWRATGDAELGTRVRDCADGLRAAAARRDGQVRWPIPAGFDSALAGATHYGFAHGVAGVGAFLLAAARSLDDDRCLDLSREAGETLCTVARREGAAAWWPTGEEPDATAADRLPHWCSGSSGVGTFLARLWQATGVDRYREWAEAAACAVRGSRWRTGTATCHGLPGDGEFLLDLAGALGEPRYRDWAEELAACLDVRAVLRDGYRLVPDESGTGVSAGYATGLAGVLSFLLRLRHGGPRPWMVDTGEWWHTGRRPAHAAAADRTTPPPGTAPATSTRTPLEVTHDDT</sequence>
<evidence type="ECO:0000256" key="4">
    <source>
        <dbReference type="ARBA" id="ARBA00022741"/>
    </source>
</evidence>
<dbReference type="InterPro" id="IPR057929">
    <property type="entry name" value="RamC_N"/>
</dbReference>
<evidence type="ECO:0000313" key="11">
    <source>
        <dbReference type="Proteomes" id="UP000298860"/>
    </source>
</evidence>
<dbReference type="GO" id="GO:0031179">
    <property type="term" value="P:peptide modification"/>
    <property type="evidence" value="ECO:0007669"/>
    <property type="project" value="InterPro"/>
</dbReference>
<dbReference type="EC" id="2.7.11.1" evidence="1"/>
<dbReference type="SUPFAM" id="SSF56112">
    <property type="entry name" value="Protein kinase-like (PK-like)"/>
    <property type="match status" value="1"/>
</dbReference>
<dbReference type="PANTHER" id="PTHR43289:SF6">
    <property type="entry name" value="SERINE_THREONINE-PROTEIN KINASE NEKL-3"/>
    <property type="match status" value="1"/>
</dbReference>
<evidence type="ECO:0000259" key="9">
    <source>
        <dbReference type="PROSITE" id="PS50011"/>
    </source>
</evidence>
<comment type="caution">
    <text evidence="10">The sequence shown here is derived from an EMBL/GenBank/DDBJ whole genome shotgun (WGS) entry which is preliminary data.</text>
</comment>
<evidence type="ECO:0000256" key="3">
    <source>
        <dbReference type="ARBA" id="ARBA00022679"/>
    </source>
</evidence>
<dbReference type="Pfam" id="PF00069">
    <property type="entry name" value="Pkinase"/>
    <property type="match status" value="1"/>
</dbReference>
<keyword evidence="7" id="KW-0479">Metal-binding</keyword>
<dbReference type="SMART" id="SM01260">
    <property type="entry name" value="LANC_like"/>
    <property type="match status" value="1"/>
</dbReference>
<dbReference type="InterPro" id="IPR058053">
    <property type="entry name" value="RamC_C"/>
</dbReference>
<organism evidence="10 11">
    <name type="scientific">Gandjariella thermophila</name>
    <dbReference type="NCBI Taxonomy" id="1931992"/>
    <lineage>
        <taxon>Bacteria</taxon>
        <taxon>Bacillati</taxon>
        <taxon>Actinomycetota</taxon>
        <taxon>Actinomycetes</taxon>
        <taxon>Pseudonocardiales</taxon>
        <taxon>Pseudonocardiaceae</taxon>
        <taxon>Gandjariella</taxon>
    </lineage>
</organism>
<evidence type="ECO:0000256" key="5">
    <source>
        <dbReference type="ARBA" id="ARBA00022777"/>
    </source>
</evidence>
<evidence type="ECO:0000256" key="1">
    <source>
        <dbReference type="ARBA" id="ARBA00012513"/>
    </source>
</evidence>
<keyword evidence="11" id="KW-1185">Reference proteome</keyword>
<dbReference type="PROSITE" id="PS50011">
    <property type="entry name" value="PROTEIN_KINASE_DOM"/>
    <property type="match status" value="1"/>
</dbReference>
<dbReference type="Gene3D" id="1.10.510.10">
    <property type="entry name" value="Transferase(Phosphotransferase) domain 1"/>
    <property type="match status" value="1"/>
</dbReference>
<keyword evidence="3" id="KW-0808">Transferase</keyword>
<dbReference type="SMART" id="SM00220">
    <property type="entry name" value="S_TKc"/>
    <property type="match status" value="1"/>
</dbReference>
<feature type="binding site" evidence="7">
    <location>
        <position position="778"/>
    </location>
    <ligand>
        <name>Zn(2+)</name>
        <dbReference type="ChEBI" id="CHEBI:29105"/>
    </ligand>
</feature>
<feature type="region of interest" description="Disordered" evidence="8">
    <location>
        <begin position="916"/>
        <end position="949"/>
    </location>
</feature>
<reference evidence="11" key="1">
    <citation type="submission" date="2019-04" db="EMBL/GenBank/DDBJ databases">
        <title>Draft genome sequence of Pseudonocardiaceae bacterium SL3-2-4.</title>
        <authorList>
            <person name="Ningsih F."/>
            <person name="Yokota A."/>
            <person name="Sakai Y."/>
            <person name="Nanatani K."/>
            <person name="Yabe S."/>
            <person name="Oetari A."/>
            <person name="Sjamsuridzal W."/>
        </authorList>
    </citation>
    <scope>NUCLEOTIDE SEQUENCE [LARGE SCALE GENOMIC DNA]</scope>
    <source>
        <strain evidence="11">SL3-2-4</strain>
    </source>
</reference>
<dbReference type="InterPro" id="IPR007822">
    <property type="entry name" value="LANC-like"/>
</dbReference>
<dbReference type="Pfam" id="PF25816">
    <property type="entry name" value="RamC_N"/>
    <property type="match status" value="1"/>
</dbReference>
<evidence type="ECO:0000256" key="2">
    <source>
        <dbReference type="ARBA" id="ARBA00022527"/>
    </source>
</evidence>